<protein>
    <submittedName>
        <fullName evidence="2">DUF3072 domain-containing protein</fullName>
    </submittedName>
</protein>
<sequence>MANKDDIQNPQGNAAKDPDQWTTGDEPMTAAQRSYLHTLATEAKEEIDENMTKAQASKKIEELQEKTGRGK</sequence>
<dbReference type="Pfam" id="PF11272">
    <property type="entry name" value="DUF3072"/>
    <property type="match status" value="1"/>
</dbReference>
<feature type="region of interest" description="Disordered" evidence="1">
    <location>
        <begin position="47"/>
        <end position="71"/>
    </location>
</feature>
<evidence type="ECO:0000313" key="3">
    <source>
        <dbReference type="Proteomes" id="UP000324611"/>
    </source>
</evidence>
<evidence type="ECO:0000256" key="1">
    <source>
        <dbReference type="SAM" id="MobiDB-lite"/>
    </source>
</evidence>
<gene>
    <name evidence="2" type="ORF">F0L74_21720</name>
</gene>
<dbReference type="AlphaFoldDB" id="A0A5B2VJW3"/>
<organism evidence="2 3">
    <name type="scientific">Chitinophaga agrisoli</name>
    <dbReference type="NCBI Taxonomy" id="2607653"/>
    <lineage>
        <taxon>Bacteria</taxon>
        <taxon>Pseudomonadati</taxon>
        <taxon>Bacteroidota</taxon>
        <taxon>Chitinophagia</taxon>
        <taxon>Chitinophagales</taxon>
        <taxon>Chitinophagaceae</taxon>
        <taxon>Chitinophaga</taxon>
    </lineage>
</organism>
<name>A0A5B2VJW3_9BACT</name>
<accession>A0A5B2VJW3</accession>
<reference evidence="2 3" key="1">
    <citation type="submission" date="2019-09" db="EMBL/GenBank/DDBJ databases">
        <title>Chitinophaga ginsengihumi sp. nov., isolated from soil of ginseng rhizosphere.</title>
        <authorList>
            <person name="Lee J."/>
        </authorList>
    </citation>
    <scope>NUCLEOTIDE SEQUENCE [LARGE SCALE GENOMIC DNA]</scope>
    <source>
        <strain evidence="2 3">BN140078</strain>
    </source>
</reference>
<dbReference type="Proteomes" id="UP000324611">
    <property type="component" value="Unassembled WGS sequence"/>
</dbReference>
<evidence type="ECO:0000313" key="2">
    <source>
        <dbReference type="EMBL" id="KAA2238836.1"/>
    </source>
</evidence>
<feature type="compositionally biased region" description="Basic and acidic residues" evidence="1">
    <location>
        <begin position="58"/>
        <end position="71"/>
    </location>
</feature>
<dbReference type="EMBL" id="VUOC01000004">
    <property type="protein sequence ID" value="KAA2238836.1"/>
    <property type="molecule type" value="Genomic_DNA"/>
</dbReference>
<proteinExistence type="predicted"/>
<reference evidence="2 3" key="2">
    <citation type="submission" date="2019-09" db="EMBL/GenBank/DDBJ databases">
        <authorList>
            <person name="Jin C."/>
        </authorList>
    </citation>
    <scope>NUCLEOTIDE SEQUENCE [LARGE SCALE GENOMIC DNA]</scope>
    <source>
        <strain evidence="2 3">BN140078</strain>
    </source>
</reference>
<comment type="caution">
    <text evidence="2">The sequence shown here is derived from an EMBL/GenBank/DDBJ whole genome shotgun (WGS) entry which is preliminary data.</text>
</comment>
<feature type="region of interest" description="Disordered" evidence="1">
    <location>
        <begin position="1"/>
        <end position="28"/>
    </location>
</feature>
<dbReference type="InterPro" id="IPR021425">
    <property type="entry name" value="DUF3072"/>
</dbReference>
<dbReference type="RefSeq" id="WP_149840015.1">
    <property type="nucleotide sequence ID" value="NZ_VUOC01000004.1"/>
</dbReference>
<keyword evidence="3" id="KW-1185">Reference proteome</keyword>